<accession>A0A814KLG3</accession>
<feature type="signal peptide" evidence="2">
    <location>
        <begin position="1"/>
        <end position="17"/>
    </location>
</feature>
<evidence type="ECO:0000256" key="1">
    <source>
        <dbReference type="ARBA" id="ARBA00009034"/>
    </source>
</evidence>
<comment type="similarity">
    <text evidence="1">Belongs to the insulin family.</text>
</comment>
<comment type="caution">
    <text evidence="3">The sequence shown here is derived from an EMBL/GenBank/DDBJ whole genome shotgun (WGS) entry which is preliminary data.</text>
</comment>
<organism evidence="3 4">
    <name type="scientific">Adineta ricciae</name>
    <name type="common">Rotifer</name>
    <dbReference type="NCBI Taxonomy" id="249248"/>
    <lineage>
        <taxon>Eukaryota</taxon>
        <taxon>Metazoa</taxon>
        <taxon>Spiralia</taxon>
        <taxon>Gnathifera</taxon>
        <taxon>Rotifera</taxon>
        <taxon>Eurotatoria</taxon>
        <taxon>Bdelloidea</taxon>
        <taxon>Adinetida</taxon>
        <taxon>Adinetidae</taxon>
        <taxon>Adineta</taxon>
    </lineage>
</organism>
<dbReference type="AlphaFoldDB" id="A0A814KLG3"/>
<dbReference type="InterPro" id="IPR036438">
    <property type="entry name" value="Insulin-like_sf"/>
</dbReference>
<evidence type="ECO:0000313" key="3">
    <source>
        <dbReference type="EMBL" id="CAF1052852.1"/>
    </source>
</evidence>
<feature type="chain" id="PRO_5032940391" evidence="2">
    <location>
        <begin position="18"/>
        <end position="158"/>
    </location>
</feature>
<dbReference type="Proteomes" id="UP000663828">
    <property type="component" value="Unassembled WGS sequence"/>
</dbReference>
<dbReference type="PROSITE" id="PS00262">
    <property type="entry name" value="INSULIN"/>
    <property type="match status" value="1"/>
</dbReference>
<dbReference type="Gene3D" id="1.10.100.10">
    <property type="entry name" value="Insulin-like"/>
    <property type="match status" value="1"/>
</dbReference>
<sequence length="158" mass="18080">MFAILLLSVYTFALVISSSVDTEVNPKHLDGKQYTIKGVDTVYTQHVSNNDHCTVEVNGQDESVQMLTEGEIIKLKNKWFKVEDCRLNRAYVAECGSKLFHQMRELVCSYTTEHSTKKVLKRRQINAELIKSLDQVYYGLCCKTACTVSELLKYCPEK</sequence>
<protein>
    <submittedName>
        <fullName evidence="3">Uncharacterized protein</fullName>
    </submittedName>
</protein>
<evidence type="ECO:0000256" key="2">
    <source>
        <dbReference type="SAM" id="SignalP"/>
    </source>
</evidence>
<name>A0A814KLG3_ADIRI</name>
<keyword evidence="4" id="KW-1185">Reference proteome</keyword>
<evidence type="ECO:0000313" key="4">
    <source>
        <dbReference type="Proteomes" id="UP000663828"/>
    </source>
</evidence>
<dbReference type="EMBL" id="CAJNOR010000995">
    <property type="protein sequence ID" value="CAF1052852.1"/>
    <property type="molecule type" value="Genomic_DNA"/>
</dbReference>
<gene>
    <name evidence="3" type="ORF">XAT740_LOCUS15866</name>
</gene>
<dbReference type="InterPro" id="IPR022353">
    <property type="entry name" value="Insulin_CS"/>
</dbReference>
<keyword evidence="2" id="KW-0732">Signal</keyword>
<proteinExistence type="inferred from homology"/>
<dbReference type="SUPFAM" id="SSF56994">
    <property type="entry name" value="Insulin-like"/>
    <property type="match status" value="1"/>
</dbReference>
<reference evidence="3" key="1">
    <citation type="submission" date="2021-02" db="EMBL/GenBank/DDBJ databases">
        <authorList>
            <person name="Nowell W R."/>
        </authorList>
    </citation>
    <scope>NUCLEOTIDE SEQUENCE</scope>
</reference>